<name>A0AA86L5U2_9SPHN</name>
<gene>
    <name evidence="2" type="ORF">SGRAN_4167</name>
</gene>
<accession>A0AA86L5U2</accession>
<reference evidence="2 3" key="1">
    <citation type="journal article" date="2016" name="BMC Genomics">
        <title>Genomic analysis of the nitrate-respiring Sphingopyxis granuli (formerly Sphingomonas macrogoltabida) strain TFA.</title>
        <authorList>
            <person name="Garcia-Romero I."/>
            <person name="Perez-Pulido A.J."/>
            <person name="Gonzalez-Flores Y.E."/>
            <person name="Reyes-Ramirez F."/>
            <person name="Santero E."/>
            <person name="Floriano B."/>
        </authorList>
    </citation>
    <scope>NUCLEOTIDE SEQUENCE [LARGE SCALE GENOMIC DNA]</scope>
    <source>
        <strain evidence="2 3">TFA</strain>
    </source>
</reference>
<dbReference type="Proteomes" id="UP000058599">
    <property type="component" value="Chromosome"/>
</dbReference>
<dbReference type="EMBL" id="CP012199">
    <property type="protein sequence ID" value="AMG76493.1"/>
    <property type="molecule type" value="Genomic_DNA"/>
</dbReference>
<feature type="transmembrane region" description="Helical" evidence="1">
    <location>
        <begin position="132"/>
        <end position="153"/>
    </location>
</feature>
<proteinExistence type="predicted"/>
<feature type="transmembrane region" description="Helical" evidence="1">
    <location>
        <begin position="323"/>
        <end position="349"/>
    </location>
</feature>
<dbReference type="RefSeq" id="WP_082737389.1">
    <property type="nucleotide sequence ID" value="NZ_CP012199.1"/>
</dbReference>
<feature type="transmembrane region" description="Helical" evidence="1">
    <location>
        <begin position="12"/>
        <end position="31"/>
    </location>
</feature>
<sequence>MRTINLLHRWAGGLIGLLLAVIGASGTLLMHQDAWLRAIVPHAADTFVQQDSARLAPIVTRLFADPVNRPSGILFAREGFGLDRLSYTNRDAGAYVGQAGNVVTRWSSKWERPEVWLFDLHHHLLAGPAGDIVAGIAGLAGIGFVVTGGLLWWRTRRTFAFRLWPRRLSRAAILRHHRDLGIVAAPLLLLSFVTGAMMNLPPVERLLLRPFSAPAEIAPVQARPKGMSGSLVTPVDWRGILDTAHARFPDAELRWIGLPAEPGGPIKVRMRQPSEWTPNGLTILWFDPASSRLAGVQDALTLPKGARIAALEYPVHAGKVGGLAWRFVMTLSGLALTILGTMAVYAFWLGRGSPNFSRR</sequence>
<dbReference type="Pfam" id="PF03929">
    <property type="entry name" value="PepSY_TM"/>
    <property type="match status" value="1"/>
</dbReference>
<keyword evidence="1" id="KW-0812">Transmembrane</keyword>
<keyword evidence="1" id="KW-0472">Membrane</keyword>
<feature type="transmembrane region" description="Helical" evidence="1">
    <location>
        <begin position="180"/>
        <end position="200"/>
    </location>
</feature>
<dbReference type="AlphaFoldDB" id="A0AA86L5U2"/>
<evidence type="ECO:0000256" key="1">
    <source>
        <dbReference type="SAM" id="Phobius"/>
    </source>
</evidence>
<evidence type="ECO:0000313" key="2">
    <source>
        <dbReference type="EMBL" id="AMG76493.1"/>
    </source>
</evidence>
<protein>
    <submittedName>
        <fullName evidence="2">PepSY-associated TM helix</fullName>
    </submittedName>
</protein>
<dbReference type="InterPro" id="IPR005625">
    <property type="entry name" value="PepSY-ass_TM"/>
</dbReference>
<evidence type="ECO:0000313" key="3">
    <source>
        <dbReference type="Proteomes" id="UP000058599"/>
    </source>
</evidence>
<keyword evidence="1" id="KW-1133">Transmembrane helix</keyword>
<keyword evidence="3" id="KW-1185">Reference proteome</keyword>
<dbReference type="KEGG" id="sgi:SGRAN_4167"/>
<organism evidence="2 3">
    <name type="scientific">Sphingopyxis granuli</name>
    <dbReference type="NCBI Taxonomy" id="267128"/>
    <lineage>
        <taxon>Bacteria</taxon>
        <taxon>Pseudomonadati</taxon>
        <taxon>Pseudomonadota</taxon>
        <taxon>Alphaproteobacteria</taxon>
        <taxon>Sphingomonadales</taxon>
        <taxon>Sphingomonadaceae</taxon>
        <taxon>Sphingopyxis</taxon>
    </lineage>
</organism>
<dbReference type="PANTHER" id="PTHR34219">
    <property type="entry name" value="IRON-REGULATED INNER MEMBRANE PROTEIN-RELATED"/>
    <property type="match status" value="1"/>
</dbReference>
<dbReference type="PANTHER" id="PTHR34219:SF3">
    <property type="entry name" value="BLL7967 PROTEIN"/>
    <property type="match status" value="1"/>
</dbReference>